<dbReference type="EMBL" id="CM029041">
    <property type="protein sequence ID" value="KAG2626013.1"/>
    <property type="molecule type" value="Genomic_DNA"/>
</dbReference>
<evidence type="ECO:0000256" key="1">
    <source>
        <dbReference type="SAM" id="Phobius"/>
    </source>
</evidence>
<protein>
    <submittedName>
        <fullName evidence="2">Uncharacterized protein</fullName>
    </submittedName>
</protein>
<keyword evidence="1" id="KW-1133">Transmembrane helix</keyword>
<feature type="transmembrane region" description="Helical" evidence="1">
    <location>
        <begin position="73"/>
        <end position="97"/>
    </location>
</feature>
<reference evidence="2" key="1">
    <citation type="submission" date="2020-05" db="EMBL/GenBank/DDBJ databases">
        <title>WGS assembly of Panicum virgatum.</title>
        <authorList>
            <person name="Lovell J.T."/>
            <person name="Jenkins J."/>
            <person name="Shu S."/>
            <person name="Juenger T.E."/>
            <person name="Schmutz J."/>
        </authorList>
    </citation>
    <scope>NUCLEOTIDE SEQUENCE</scope>
    <source>
        <strain evidence="2">AP13</strain>
    </source>
</reference>
<proteinExistence type="predicted"/>
<accession>A0A8T0UZ84</accession>
<keyword evidence="1" id="KW-0812">Transmembrane</keyword>
<feature type="transmembrane region" description="Helical" evidence="1">
    <location>
        <begin position="103"/>
        <end position="123"/>
    </location>
</feature>
<comment type="caution">
    <text evidence="2">The sequence shown here is derived from an EMBL/GenBank/DDBJ whole genome shotgun (WGS) entry which is preliminary data.</text>
</comment>
<name>A0A8T0UZ84_PANVG</name>
<dbReference type="AlphaFoldDB" id="A0A8T0UZ84"/>
<evidence type="ECO:0000313" key="2">
    <source>
        <dbReference type="EMBL" id="KAG2626013.1"/>
    </source>
</evidence>
<dbReference type="Proteomes" id="UP000823388">
    <property type="component" value="Chromosome 3K"/>
</dbReference>
<gene>
    <name evidence="2" type="ORF">PVAP13_3KG319800</name>
</gene>
<keyword evidence="1" id="KW-0472">Membrane</keyword>
<keyword evidence="3" id="KW-1185">Reference proteome</keyword>
<sequence>MACGGLYLVDSMNNCLWGCSPKGINHLPEYNRHDHHRHAVAQCPDQADQHQHDVGAVRVLEQPMERHLGHRHVLLAILLLFFTLLCCISSSCRGAFFCHAAPALCQVLALLHMALVALLMVTFL</sequence>
<organism evidence="2 3">
    <name type="scientific">Panicum virgatum</name>
    <name type="common">Blackwell switchgrass</name>
    <dbReference type="NCBI Taxonomy" id="38727"/>
    <lineage>
        <taxon>Eukaryota</taxon>
        <taxon>Viridiplantae</taxon>
        <taxon>Streptophyta</taxon>
        <taxon>Embryophyta</taxon>
        <taxon>Tracheophyta</taxon>
        <taxon>Spermatophyta</taxon>
        <taxon>Magnoliopsida</taxon>
        <taxon>Liliopsida</taxon>
        <taxon>Poales</taxon>
        <taxon>Poaceae</taxon>
        <taxon>PACMAD clade</taxon>
        <taxon>Panicoideae</taxon>
        <taxon>Panicodae</taxon>
        <taxon>Paniceae</taxon>
        <taxon>Panicinae</taxon>
        <taxon>Panicum</taxon>
        <taxon>Panicum sect. Hiantes</taxon>
    </lineage>
</organism>
<evidence type="ECO:0000313" key="3">
    <source>
        <dbReference type="Proteomes" id="UP000823388"/>
    </source>
</evidence>